<protein>
    <submittedName>
        <fullName evidence="3">YHYH domain-containing protein</fullName>
    </submittedName>
</protein>
<name>A0A2T3MRT4_9GAMM</name>
<dbReference type="AlphaFoldDB" id="A0A2T3MRT4"/>
<dbReference type="NCBIfam" id="NF033223">
    <property type="entry name" value="YHYH_alt"/>
    <property type="match status" value="1"/>
</dbReference>
<comment type="caution">
    <text evidence="3">The sequence shown here is derived from an EMBL/GenBank/DDBJ whole genome shotgun (WGS) entry which is preliminary data.</text>
</comment>
<reference evidence="3 4" key="1">
    <citation type="submission" date="2018-01" db="EMBL/GenBank/DDBJ databases">
        <title>Whole genome sequencing of Histamine producing bacteria.</title>
        <authorList>
            <person name="Butler K."/>
        </authorList>
    </citation>
    <scope>NUCLEOTIDE SEQUENCE [LARGE SCALE GENOMIC DNA]</scope>
    <source>
        <strain evidence="3 4">NCIMB 13481</strain>
    </source>
</reference>
<proteinExistence type="predicted"/>
<evidence type="ECO:0000313" key="4">
    <source>
        <dbReference type="Proteomes" id="UP000241954"/>
    </source>
</evidence>
<keyword evidence="2" id="KW-0732">Signal</keyword>
<dbReference type="InterPro" id="IPR047773">
    <property type="entry name" value="YHYH_dom_bact"/>
</dbReference>
<feature type="region of interest" description="Disordered" evidence="1">
    <location>
        <begin position="23"/>
        <end position="42"/>
    </location>
</feature>
<accession>A0A2T3MRT4</accession>
<feature type="chain" id="PRO_5015729663" evidence="2">
    <location>
        <begin position="21"/>
        <end position="42"/>
    </location>
</feature>
<gene>
    <name evidence="3" type="ORF">C9I88_01880</name>
</gene>
<organism evidence="3 4">
    <name type="scientific">Photobacterium iliopiscarium</name>
    <dbReference type="NCBI Taxonomy" id="56192"/>
    <lineage>
        <taxon>Bacteria</taxon>
        <taxon>Pseudomonadati</taxon>
        <taxon>Pseudomonadota</taxon>
        <taxon>Gammaproteobacteria</taxon>
        <taxon>Vibrionales</taxon>
        <taxon>Vibrionaceae</taxon>
        <taxon>Photobacterium</taxon>
    </lineage>
</organism>
<sequence length="42" mass="4470">MKKLSICIFISLMLSGVANAHSGGTNSNGCHTNHKTGVYHCH</sequence>
<dbReference type="Proteomes" id="UP000241954">
    <property type="component" value="Unassembled WGS sequence"/>
</dbReference>
<evidence type="ECO:0000313" key="3">
    <source>
        <dbReference type="EMBL" id="PSV99925.1"/>
    </source>
</evidence>
<evidence type="ECO:0000256" key="2">
    <source>
        <dbReference type="SAM" id="SignalP"/>
    </source>
</evidence>
<evidence type="ECO:0000256" key="1">
    <source>
        <dbReference type="SAM" id="MobiDB-lite"/>
    </source>
</evidence>
<feature type="signal peptide" evidence="2">
    <location>
        <begin position="1"/>
        <end position="20"/>
    </location>
</feature>
<dbReference type="EMBL" id="PYLW01000001">
    <property type="protein sequence ID" value="PSV99925.1"/>
    <property type="molecule type" value="Genomic_DNA"/>
</dbReference>